<proteinExistence type="predicted"/>
<sequence>MNKNHRRKYKIWWTVVLVIVLALVVFFRGAFGPRQENEQKAVAVAEKYAHLSHKSNYYEFSRAGKEYHTVEGTNRTGEKIYAIVSANNRRINVFAANKGLTAKQVSAQIVQQRKPKRILHVALGMDQQGKQPVWEVTYLNQSGNLCYSLVEFKTGTVTKEIQNL</sequence>
<evidence type="ECO:0000259" key="2">
    <source>
        <dbReference type="Pfam" id="PF17881"/>
    </source>
</evidence>
<dbReference type="InterPro" id="IPR046350">
    <property type="entry name" value="Cystatin_sf"/>
</dbReference>
<gene>
    <name evidence="3" type="ORF">LPAF129_00690</name>
</gene>
<reference evidence="3" key="1">
    <citation type="journal article" date="2022" name="Int. J. Syst. Evol. Microbiol.">
        <title>A novel species of lactic acid bacteria, Ligilactobacillus pabuli sp. nov., isolated from alfalfa silage.</title>
        <authorList>
            <person name="Tohno M."/>
            <person name="Tanizawa Y."/>
            <person name="Sawada H."/>
            <person name="Sakamoto M."/>
            <person name="Ohkuma M."/>
            <person name="Kobayashi H."/>
        </authorList>
    </citation>
    <scope>NUCLEOTIDE SEQUENCE</scope>
    <source>
        <strain evidence="3">AF129</strain>
    </source>
</reference>
<evidence type="ECO:0000256" key="1">
    <source>
        <dbReference type="SAM" id="Phobius"/>
    </source>
</evidence>
<dbReference type="SUPFAM" id="SSF54403">
    <property type="entry name" value="Cystatin/monellin"/>
    <property type="match status" value="2"/>
</dbReference>
<dbReference type="Proteomes" id="UP001055149">
    <property type="component" value="Unassembled WGS sequence"/>
</dbReference>
<keyword evidence="1" id="KW-0472">Membrane</keyword>
<evidence type="ECO:0000313" key="4">
    <source>
        <dbReference type="Proteomes" id="UP001055149"/>
    </source>
</evidence>
<dbReference type="EMBL" id="BQXH01000001">
    <property type="protein sequence ID" value="GKS80384.1"/>
    <property type="molecule type" value="Genomic_DNA"/>
</dbReference>
<comment type="caution">
    <text evidence="3">The sequence shown here is derived from an EMBL/GenBank/DDBJ whole genome shotgun (WGS) entry which is preliminary data.</text>
</comment>
<accession>A0ABQ5JGX9</accession>
<protein>
    <recommendedName>
        <fullName evidence="2">Cell wall elongation regulator TseB-like domain-containing protein</fullName>
    </recommendedName>
</protein>
<name>A0ABQ5JGX9_9LACO</name>
<feature type="domain" description="Cell wall elongation regulator TseB-like" evidence="2">
    <location>
        <begin position="40"/>
        <end position="84"/>
    </location>
</feature>
<dbReference type="Pfam" id="PF17881">
    <property type="entry name" value="TseB"/>
    <property type="match status" value="1"/>
</dbReference>
<keyword evidence="1" id="KW-1133">Transmembrane helix</keyword>
<organism evidence="3 4">
    <name type="scientific">Ligilactobacillus pabuli</name>
    <dbReference type="NCBI Taxonomy" id="2886039"/>
    <lineage>
        <taxon>Bacteria</taxon>
        <taxon>Bacillati</taxon>
        <taxon>Bacillota</taxon>
        <taxon>Bacilli</taxon>
        <taxon>Lactobacillales</taxon>
        <taxon>Lactobacillaceae</taxon>
        <taxon>Ligilactobacillus</taxon>
    </lineage>
</organism>
<dbReference type="RefSeq" id="WP_244053875.1">
    <property type="nucleotide sequence ID" value="NZ_BQXH01000001.1"/>
</dbReference>
<feature type="transmembrane region" description="Helical" evidence="1">
    <location>
        <begin position="12"/>
        <end position="31"/>
    </location>
</feature>
<dbReference type="Gene3D" id="3.10.450.40">
    <property type="match status" value="2"/>
</dbReference>
<keyword evidence="4" id="KW-1185">Reference proteome</keyword>
<evidence type="ECO:0000313" key="3">
    <source>
        <dbReference type="EMBL" id="GKS80384.1"/>
    </source>
</evidence>
<keyword evidence="1" id="KW-0812">Transmembrane</keyword>
<dbReference type="InterPro" id="IPR041401">
    <property type="entry name" value="TseB-like_dom"/>
</dbReference>